<organism evidence="2 3">
    <name type="scientific">Actibacterium naphthalenivorans</name>
    <dbReference type="NCBI Taxonomy" id="1614693"/>
    <lineage>
        <taxon>Bacteria</taxon>
        <taxon>Pseudomonadati</taxon>
        <taxon>Pseudomonadota</taxon>
        <taxon>Alphaproteobacteria</taxon>
        <taxon>Rhodobacterales</taxon>
        <taxon>Roseobacteraceae</taxon>
        <taxon>Actibacterium</taxon>
    </lineage>
</organism>
<evidence type="ECO:0008006" key="4">
    <source>
        <dbReference type="Google" id="ProtNLM"/>
    </source>
</evidence>
<gene>
    <name evidence="2" type="ORF">GGR17_000451</name>
</gene>
<accession>A0A840C6F2</accession>
<keyword evidence="1" id="KW-0812">Transmembrane</keyword>
<keyword evidence="1" id="KW-1133">Transmembrane helix</keyword>
<dbReference type="RefSeq" id="WP_054538258.1">
    <property type="nucleotide sequence ID" value="NZ_JACIEQ010000001.1"/>
</dbReference>
<evidence type="ECO:0000256" key="1">
    <source>
        <dbReference type="SAM" id="Phobius"/>
    </source>
</evidence>
<keyword evidence="1" id="KW-0472">Membrane</keyword>
<feature type="transmembrane region" description="Helical" evidence="1">
    <location>
        <begin position="12"/>
        <end position="32"/>
    </location>
</feature>
<evidence type="ECO:0000313" key="3">
    <source>
        <dbReference type="Proteomes" id="UP000585681"/>
    </source>
</evidence>
<sequence length="453" mass="50983">MERFLFRKIQVWVVLVLLFLGLLGVVAFGVVVRSRTLGYHKFGVAGEIAYALASSPDTLQKILRPYDRMIAQHYRDPRFPGRRGWEVKTPASAAAVDGYLLLSRYDGDARRHIVELVDLSTLETPHSWMPDSDALFDGFVQGKEYNNLPVNAETFRILHPYLMENGDLIVKGNFSPMARVDACAQKVWVNSDLFHHSTERAADGTFWIPGDRDPAELEHVPPTYYNDSLTQITEDGEVLYSKSLTTILIENGYEYLLTSMNAGYSDDPIHLNDIEPLLQDGPYWKRGDLLISMRHKSAIMLFRPSTNEILWLRSGPWAFQHDVDVLGDGRIAVFNNNMRSRHGGPVVDPSNDVVIYDFATDTVSTPYSDIMLDADIRTVSEGLYTFLPGGQLMVEESDYGRILFFDQDGKIALEYVNGGSSGVPYRLGWVRYVTREYGDAALSNIRKSACDGG</sequence>
<dbReference type="SUPFAM" id="SSF63829">
    <property type="entry name" value="Calcium-dependent phosphotriesterase"/>
    <property type="match status" value="1"/>
</dbReference>
<dbReference type="AlphaFoldDB" id="A0A840C6F2"/>
<dbReference type="Pfam" id="PF14269">
    <property type="entry name" value="Arylsulfotran_2"/>
    <property type="match status" value="1"/>
</dbReference>
<dbReference type="InterPro" id="IPR039535">
    <property type="entry name" value="ASST-like"/>
</dbReference>
<protein>
    <recommendedName>
        <fullName evidence="4">Arylsulfotransferase (ASST)</fullName>
    </recommendedName>
</protein>
<dbReference type="Proteomes" id="UP000585681">
    <property type="component" value="Unassembled WGS sequence"/>
</dbReference>
<proteinExistence type="predicted"/>
<keyword evidence="3" id="KW-1185">Reference proteome</keyword>
<evidence type="ECO:0000313" key="2">
    <source>
        <dbReference type="EMBL" id="MBB4020660.1"/>
    </source>
</evidence>
<reference evidence="2" key="1">
    <citation type="submission" date="2020-08" db="EMBL/GenBank/DDBJ databases">
        <title>Genomic Encyclopedia of Type Strains, Phase IV (KMG-IV): sequencing the most valuable type-strain genomes for metagenomic binning, comparative biology and taxonomic classification.</title>
        <authorList>
            <person name="Goeker M."/>
        </authorList>
    </citation>
    <scope>NUCLEOTIDE SEQUENCE [LARGE SCALE GENOMIC DNA]</scope>
    <source>
        <strain evidence="2">DSM 105040</strain>
    </source>
</reference>
<name>A0A840C6F2_9RHOB</name>
<comment type="caution">
    <text evidence="2">The sequence shown here is derived from an EMBL/GenBank/DDBJ whole genome shotgun (WGS) entry which is preliminary data.</text>
</comment>
<dbReference type="EMBL" id="JACIEQ010000001">
    <property type="protein sequence ID" value="MBB4020660.1"/>
    <property type="molecule type" value="Genomic_DNA"/>
</dbReference>